<accession>J3KTZ6</accession>
<dbReference type="AlphaFoldDB" id="J3KTZ6"/>
<dbReference type="STRING" id="4533.J3KTZ6"/>
<reference evidence="2" key="1">
    <citation type="submission" date="2015-06" db="UniProtKB">
        <authorList>
            <consortium name="EnsemblPlants"/>
        </authorList>
    </citation>
    <scope>IDENTIFICATION</scope>
</reference>
<feature type="region of interest" description="Disordered" evidence="1">
    <location>
        <begin position="16"/>
        <end position="46"/>
    </location>
</feature>
<proteinExistence type="predicted"/>
<organism evidence="2">
    <name type="scientific">Oryza brachyantha</name>
    <name type="common">malo sina</name>
    <dbReference type="NCBI Taxonomy" id="4533"/>
    <lineage>
        <taxon>Eukaryota</taxon>
        <taxon>Viridiplantae</taxon>
        <taxon>Streptophyta</taxon>
        <taxon>Embryophyta</taxon>
        <taxon>Tracheophyta</taxon>
        <taxon>Spermatophyta</taxon>
        <taxon>Magnoliopsida</taxon>
        <taxon>Liliopsida</taxon>
        <taxon>Poales</taxon>
        <taxon>Poaceae</taxon>
        <taxon>BOP clade</taxon>
        <taxon>Oryzoideae</taxon>
        <taxon>Oryzeae</taxon>
        <taxon>Oryzinae</taxon>
        <taxon>Oryza</taxon>
    </lineage>
</organism>
<evidence type="ECO:0000313" key="3">
    <source>
        <dbReference type="Proteomes" id="UP000006038"/>
    </source>
</evidence>
<dbReference type="EnsemblPlants" id="OB0037G10290.1">
    <property type="protein sequence ID" value="OB0037G10290.1"/>
    <property type="gene ID" value="OB0037G10290"/>
</dbReference>
<sequence>MDNDYLTKWFKSQKVKKPERVLPPMSPEKSSSQSTQQNRSSVGDGLDKLRVVPAVLVWKG</sequence>
<protein>
    <submittedName>
        <fullName evidence="2">Uncharacterized protein</fullName>
    </submittedName>
</protein>
<evidence type="ECO:0000313" key="2">
    <source>
        <dbReference type="EnsemblPlants" id="OB0037G10290.1"/>
    </source>
</evidence>
<name>J3KTZ6_ORYBR</name>
<keyword evidence="3" id="KW-1185">Reference proteome</keyword>
<dbReference type="Gramene" id="OB0037G10290.1">
    <property type="protein sequence ID" value="OB0037G10290.1"/>
    <property type="gene ID" value="OB0037G10290"/>
</dbReference>
<feature type="compositionally biased region" description="Low complexity" evidence="1">
    <location>
        <begin position="30"/>
        <end position="41"/>
    </location>
</feature>
<dbReference type="Proteomes" id="UP000006038">
    <property type="component" value="Unassembled WGS sequence"/>
</dbReference>
<dbReference type="HOGENOM" id="CLU_2945440_0_0_1"/>
<evidence type="ECO:0000256" key="1">
    <source>
        <dbReference type="SAM" id="MobiDB-lite"/>
    </source>
</evidence>